<keyword evidence="1" id="KW-0175">Coiled coil</keyword>
<dbReference type="Ensembl" id="ENSPSIT00000006436.1">
    <property type="protein sequence ID" value="ENSPSIP00000006399.1"/>
    <property type="gene ID" value="ENSPSIG00000005902.1"/>
</dbReference>
<reference evidence="5" key="2">
    <citation type="journal article" date="2013" name="Nat. Genet.">
        <title>The draft genomes of soft-shell turtle and green sea turtle yield insights into the development and evolution of the turtle-specific body plan.</title>
        <authorList>
            <person name="Wang Z."/>
            <person name="Pascual-Anaya J."/>
            <person name="Zadissa A."/>
            <person name="Li W."/>
            <person name="Niimura Y."/>
            <person name="Huang Z."/>
            <person name="Li C."/>
            <person name="White S."/>
            <person name="Xiong Z."/>
            <person name="Fang D."/>
            <person name="Wang B."/>
            <person name="Ming Y."/>
            <person name="Chen Y."/>
            <person name="Zheng Y."/>
            <person name="Kuraku S."/>
            <person name="Pignatelli M."/>
            <person name="Herrero J."/>
            <person name="Beal K."/>
            <person name="Nozawa M."/>
            <person name="Li Q."/>
            <person name="Wang J."/>
            <person name="Zhang H."/>
            <person name="Yu L."/>
            <person name="Shigenobu S."/>
            <person name="Wang J."/>
            <person name="Liu J."/>
            <person name="Flicek P."/>
            <person name="Searle S."/>
            <person name="Wang J."/>
            <person name="Kuratani S."/>
            <person name="Yin Y."/>
            <person name="Aken B."/>
            <person name="Zhang G."/>
            <person name="Irie N."/>
        </authorList>
    </citation>
    <scope>NUCLEOTIDE SEQUENCE [LARGE SCALE GENOMIC DNA]</scope>
    <source>
        <strain evidence="5">Daiwa-1</strain>
    </source>
</reference>
<keyword evidence="5" id="KW-1185">Reference proteome</keyword>
<feature type="coiled-coil region" evidence="1">
    <location>
        <begin position="1292"/>
        <end position="1319"/>
    </location>
</feature>
<reference evidence="4" key="4">
    <citation type="submission" date="2025-09" db="UniProtKB">
        <authorList>
            <consortium name="Ensembl"/>
        </authorList>
    </citation>
    <scope>IDENTIFICATION</scope>
</reference>
<proteinExistence type="predicted"/>
<feature type="coiled-coil region" evidence="1">
    <location>
        <begin position="1218"/>
        <end position="1266"/>
    </location>
</feature>
<feature type="region of interest" description="Disordered" evidence="2">
    <location>
        <begin position="94"/>
        <end position="127"/>
    </location>
</feature>
<accession>K7FED9</accession>
<feature type="coiled-coil region" evidence="1">
    <location>
        <begin position="2384"/>
        <end position="2446"/>
    </location>
</feature>
<dbReference type="PANTHER" id="PTHR18887:SF4">
    <property type="entry name" value="GOLGIN SUBFAMILY B MEMBER 1-LIKE"/>
    <property type="match status" value="1"/>
</dbReference>
<feature type="region of interest" description="Disordered" evidence="2">
    <location>
        <begin position="630"/>
        <end position="654"/>
    </location>
</feature>
<feature type="coiled-coil region" evidence="1">
    <location>
        <begin position="2330"/>
        <end position="2357"/>
    </location>
</feature>
<feature type="coiled-coil region" evidence="1">
    <location>
        <begin position="989"/>
        <end position="1023"/>
    </location>
</feature>
<keyword evidence="3" id="KW-1133">Transmembrane helix</keyword>
<dbReference type="GO" id="GO:0005794">
    <property type="term" value="C:Golgi apparatus"/>
    <property type="evidence" value="ECO:0007669"/>
    <property type="project" value="InterPro"/>
</dbReference>
<feature type="coiled-coil region" evidence="1">
    <location>
        <begin position="1070"/>
        <end position="1171"/>
    </location>
</feature>
<dbReference type="EMBL" id="AGCU01114954">
    <property type="status" value="NOT_ANNOTATED_CDS"/>
    <property type="molecule type" value="Genomic_DNA"/>
</dbReference>
<dbReference type="EMBL" id="AGCU01114955">
    <property type="status" value="NOT_ANNOTATED_CDS"/>
    <property type="molecule type" value="Genomic_DNA"/>
</dbReference>
<feature type="coiled-coil region" evidence="1">
    <location>
        <begin position="1380"/>
        <end position="1536"/>
    </location>
</feature>
<feature type="coiled-coil region" evidence="1">
    <location>
        <begin position="1924"/>
        <end position="2238"/>
    </location>
</feature>
<keyword evidence="3" id="KW-0812">Transmembrane</keyword>
<feature type="region of interest" description="Disordered" evidence="2">
    <location>
        <begin position="1"/>
        <end position="30"/>
    </location>
</feature>
<dbReference type="GeneTree" id="ENSGT00730000111007"/>
<feature type="coiled-coil region" evidence="1">
    <location>
        <begin position="1774"/>
        <end position="1881"/>
    </location>
</feature>
<evidence type="ECO:0000313" key="5">
    <source>
        <dbReference type="Proteomes" id="UP000007267"/>
    </source>
</evidence>
<feature type="coiled-coil region" evidence="1">
    <location>
        <begin position="304"/>
        <end position="568"/>
    </location>
</feature>
<dbReference type="STRING" id="13735.ENSPSIP00000006399"/>
<evidence type="ECO:0008006" key="6">
    <source>
        <dbReference type="Google" id="ProtNLM"/>
    </source>
</evidence>
<feature type="coiled-coil region" evidence="1">
    <location>
        <begin position="681"/>
        <end position="833"/>
    </location>
</feature>
<feature type="region of interest" description="Disordered" evidence="2">
    <location>
        <begin position="51"/>
        <end position="73"/>
    </location>
</feature>
<protein>
    <recommendedName>
        <fullName evidence="6">Golgin subfamily B member 1-like</fullName>
    </recommendedName>
</protein>
<evidence type="ECO:0000256" key="1">
    <source>
        <dbReference type="SAM" id="Coils"/>
    </source>
</evidence>
<dbReference type="eggNOG" id="ENOG502QRN2">
    <property type="taxonomic scope" value="Eukaryota"/>
</dbReference>
<reference evidence="5" key="1">
    <citation type="submission" date="2011-10" db="EMBL/GenBank/DDBJ databases">
        <authorList>
            <consortium name="Soft-shell Turtle Genome Consortium"/>
        </authorList>
    </citation>
    <scope>NUCLEOTIDE SEQUENCE [LARGE SCALE GENOMIC DNA]</scope>
    <source>
        <strain evidence="5">Daiwa-1</strain>
    </source>
</reference>
<evidence type="ECO:0000313" key="4">
    <source>
        <dbReference type="Ensembl" id="ENSPSIP00000006399.1"/>
    </source>
</evidence>
<feature type="transmembrane region" description="Helical" evidence="3">
    <location>
        <begin position="2511"/>
        <end position="2531"/>
    </location>
</feature>
<feature type="coiled-coil region" evidence="1">
    <location>
        <begin position="220"/>
        <end position="254"/>
    </location>
</feature>
<feature type="coiled-coil region" evidence="1">
    <location>
        <begin position="862"/>
        <end position="963"/>
    </location>
</feature>
<dbReference type="HOGENOM" id="CLU_000379_0_0_1"/>
<evidence type="ECO:0000256" key="2">
    <source>
        <dbReference type="SAM" id="MobiDB-lite"/>
    </source>
</evidence>
<keyword evidence="3" id="KW-0472">Membrane</keyword>
<sequence length="2532" mass="293554">MWKWGTGDDASPNKAVHGSQDAANMSVADLTEQLTRTEQLVTQLKELIREKDNELRNRDQQLKEEKEASEARLSKVKLQNKAKVTSLTSQLEELKKKLSGSEEQDKKAEQKKRVSRDGEQENAAANRGKLLVLRRKVEELEFQNTQKNEELQKKIAELEAQRQRGTEMDVMLAEKEKKLAEKEAYIIDLQLACDSSNVRKETLAPSEELKNQLSVKESSLQSMQILVQNLTKKVGDSEERCSLLQEQIESLKNLQLKERDHFQEREAMYIENIRMFQNIIQEKEKELAGQAQKHEQELFKLIAKSDASADLEQLLKALKQKLHEKEEVMLGRTQVIVMLQKELDGKDQLLKEINENLKRLQSEKENLQSKLDAEKHVMRAQLRDMMEKQELEMTKMREKHNAEVHEIKEKHETELQEKDQALLQLQKQVSALRNNGQSNSEQAIDVDAVIKQQMEQLEAQMKLKTEEASKSEAKFLKMKAWSKSRIKQLEDELKALSSKNNDISALNNCISELEIEREELQSKLQAFSELRTQNEELLVKLEIYEEQQRKLQADLEQVTKRAASQTSESGSVDEFQSQLLEWQEIVPESEEVHDQVREEKSAIALRMAQIEEDREAIVSGQQELEEELTAAQGTGRLQQARRKSNLASGKHREEYSFDRKQCFEDLNVTLDSTDSAEGENMGGLRTVVEELELERNQLQEQIIFLEERCQDLEDRLQLQGRMEALQSENERLQTQLNQLRTQQTRDAEKHQVLVSSLNEQLKGLSDRKSFLEASLGEKEQKLLNTTEKLEQIENLRKFLLEKDLLNKELGEKLVQTEQKLDEVLKKSNAYEVDCTEQKIAISDLTEKVATFKEKILKQDAVVESMQLELDQTNEELDRLNTNHLEERSQLIQDLQRREREIDNLKEVLVEKDKEMSALSSSMTEYSEQIVILKHQIHCKEEEIREMEEALSKAERETLLLKEVQTADVRDASMKISVLSEQSNIMGLELEKSKGQTEAKTKENEELIRQISENSTTIKDLRSEIKSNKVTFHNKLMECESQITLLKEQIIKSCEKLQEIEAKHKEETEYLKSQLHEISSTNEKLKSLLKEKEIGEQSFEKELKSVKDLYNKLVLEAAKKDEELAKLTTQLAERTEEQETVTKVLQEKLETITSLEQKLQVVEQQSEETKLKLIGDLKAKETQFKELKNQVTERQDIVSKMETETQAIILINKQFQAALEEKEKDLSEQIKGNEDLRNIIDTMEKEKQQLVSENESLSKLLDMKECELLTRNKAVAEMENKLSVNQTEYQKSLSELNYDKEELLKKVDQLSTLVEQKENSVTEQLLEKTMECNVLTNQLCESRDLTQQLHEQVQSFIIQLKVAKDREVEKEEMLNSKLTECNALVQQLSQSEEKILILQKQIQDITVDIEAKEEQILHNDSLLKQAEQNKMDMAELQNEVQKLKEANIRLSQWVEEKDFNIKNQGVELENLHRQIAEKTEKSAILNNQIELLRKERDELKREKEDISVICSKKSSEYTDLQSQLMQHQSEIVSAKHQAHTLNLENEKLKVDIETVNSTVMKKSDEITALTSHVSQQDNIILALKHQMDSLTTENEKLKFGFEEKEGLLSEKAALIQQMKENELSGERQHLKMSDLQNQVQALSFETSQLRQAAQEKEREFKKQAQELKLFKDKSEESDLLRFQLSENMEVISDLQCQLKNMMQKTAELNQSVTQKDESLKQKIDEYVSLKTHISEIQDSFCKQQKQLVSLTSEVKQLKIIVQEKELAVNNVTLVNDKLKTDLHNKDRECEVLRNQVTDLEEATLKLKEETNDQKNIINYISQSMQEKESSLMEKTNLLEKLSEKASKDEEKIQLVSQLQSQMRELTQEIRKSKDLAQEKENAFLSLQEKFAAQYEQRNELNISLSKKEEVIVELLKSLNEKDVSIQLAESNISALTNEIELLREELEKHAAAVKSLTSVLHEKDENLVVKQKDIDSLTVELDSIKSEHQKAQDQINIWKKDTQQKELTLQNLYEQCTEQAKNIEHLKSELSNVHSKSSQDCHDSTILIERLQQQVDSLVKEKILLQENIGKLIVENKELNTYQNQLQQKTEELREIHEKLDVTENYSRMQIDAVKLQMKNEKEQLQMQIDAFSKSMASLQDDRDRLLQELSKSKAKEGANLAAAEIANLKSKVDDLERALHQTKAFQEETEIQISSYQNELAGLRMEKNLLLTESQTLRNQYQMAVADKDRQIAELQKLQHDMIVKESVSIDSNYPIKALETATLVGSPNTPEQVKHLLAERSQFHNELQRCLQEMHQRELRFQQMNSKVMQSVEENAVLSAQLKTVSQTLRENQLRYTDLQNRYFRLEREYQTVQVNSFQDTTQGETRAEVPPGAPQERAAVIVEIDNMELNELRKRLAETEQQYDSVQQALSQVTETLSEERSRREAAEEALGLAEEQCKRHETSSYSTVAREYTVQMESDEEREALIINPSEHIVVRKMKGGALSFKRWLRGRSLYCSKMLTSRAKSRYLFLTYLVTLHLVVVLCLTGIL</sequence>
<reference evidence="4" key="3">
    <citation type="submission" date="2025-08" db="UniProtKB">
        <authorList>
            <consortium name="Ensembl"/>
        </authorList>
    </citation>
    <scope>IDENTIFICATION</scope>
</reference>
<dbReference type="OMA" id="SEQMKVM"/>
<dbReference type="EMBL" id="AGCU01114953">
    <property type="status" value="NOT_ANNOTATED_CDS"/>
    <property type="molecule type" value="Genomic_DNA"/>
</dbReference>
<organism evidence="4 5">
    <name type="scientific">Pelodiscus sinensis</name>
    <name type="common">Chinese softshell turtle</name>
    <name type="synonym">Trionyx sinensis</name>
    <dbReference type="NCBI Taxonomy" id="13735"/>
    <lineage>
        <taxon>Eukaryota</taxon>
        <taxon>Metazoa</taxon>
        <taxon>Chordata</taxon>
        <taxon>Craniata</taxon>
        <taxon>Vertebrata</taxon>
        <taxon>Euteleostomi</taxon>
        <taxon>Archelosauria</taxon>
        <taxon>Testudinata</taxon>
        <taxon>Testudines</taxon>
        <taxon>Cryptodira</taxon>
        <taxon>Trionychia</taxon>
        <taxon>Trionychidae</taxon>
        <taxon>Pelodiscus</taxon>
    </lineage>
</organism>
<evidence type="ECO:0000256" key="3">
    <source>
        <dbReference type="SAM" id="Phobius"/>
    </source>
</evidence>
<dbReference type="PANTHER" id="PTHR18887">
    <property type="entry name" value="GOLGI-ASSOCIATED PROTEIN GCP360-RELATED"/>
    <property type="match status" value="1"/>
</dbReference>
<name>K7FED9_PELSI</name>
<feature type="compositionally biased region" description="Basic and acidic residues" evidence="2">
    <location>
        <begin position="94"/>
        <end position="119"/>
    </location>
</feature>
<dbReference type="InterPro" id="IPR026202">
    <property type="entry name" value="GOLGB1"/>
</dbReference>
<dbReference type="Proteomes" id="UP000007267">
    <property type="component" value="Unassembled WGS sequence"/>
</dbReference>
<feature type="coiled-coil region" evidence="1">
    <location>
        <begin position="1638"/>
        <end position="1710"/>
    </location>
</feature>